<reference evidence="8 9" key="1">
    <citation type="submission" date="2024-09" db="EMBL/GenBank/DDBJ databases">
        <authorList>
            <person name="Sun Q."/>
            <person name="Mori K."/>
        </authorList>
    </citation>
    <scope>NUCLEOTIDE SEQUENCE [LARGE SCALE GENOMIC DNA]</scope>
    <source>
        <strain evidence="8 9">CECT 7682</strain>
    </source>
</reference>
<dbReference type="CDD" id="cd03426">
    <property type="entry name" value="NUDIX_CoAse_Nudt7"/>
    <property type="match status" value="1"/>
</dbReference>
<organism evidence="8 9">
    <name type="scientific">Echinicola jeungdonensis</name>
    <dbReference type="NCBI Taxonomy" id="709343"/>
    <lineage>
        <taxon>Bacteria</taxon>
        <taxon>Pseudomonadati</taxon>
        <taxon>Bacteroidota</taxon>
        <taxon>Cytophagia</taxon>
        <taxon>Cytophagales</taxon>
        <taxon>Cyclobacteriaceae</taxon>
        <taxon>Echinicola</taxon>
    </lineage>
</organism>
<evidence type="ECO:0000256" key="2">
    <source>
        <dbReference type="ARBA" id="ARBA00001946"/>
    </source>
</evidence>
<gene>
    <name evidence="8" type="ORF">ACFFUR_04465</name>
</gene>
<protein>
    <submittedName>
        <fullName evidence="8">NUDIX hydrolase</fullName>
        <ecNumber evidence="8">3.6.1.55</ecNumber>
    </submittedName>
</protein>
<keyword evidence="3" id="KW-0479">Metal-binding</keyword>
<evidence type="ECO:0000256" key="4">
    <source>
        <dbReference type="ARBA" id="ARBA00022801"/>
    </source>
</evidence>
<dbReference type="RefSeq" id="WP_353959662.1">
    <property type="nucleotide sequence ID" value="NZ_JAUFQT010000002.1"/>
</dbReference>
<dbReference type="InterPro" id="IPR000086">
    <property type="entry name" value="NUDIX_hydrolase_dom"/>
</dbReference>
<comment type="caution">
    <text evidence="8">The sequence shown here is derived from an EMBL/GenBank/DDBJ whole genome shotgun (WGS) entry which is preliminary data.</text>
</comment>
<dbReference type="InterPro" id="IPR015797">
    <property type="entry name" value="NUDIX_hydrolase-like_dom_sf"/>
</dbReference>
<evidence type="ECO:0000256" key="5">
    <source>
        <dbReference type="ARBA" id="ARBA00022842"/>
    </source>
</evidence>
<dbReference type="Proteomes" id="UP001589654">
    <property type="component" value="Unassembled WGS sequence"/>
</dbReference>
<dbReference type="GO" id="GO:0035539">
    <property type="term" value="F:8-oxo-7,8-dihydrodeoxyguanosine triphosphate pyrophosphatase activity"/>
    <property type="evidence" value="ECO:0007669"/>
    <property type="project" value="UniProtKB-EC"/>
</dbReference>
<evidence type="ECO:0000313" key="9">
    <source>
        <dbReference type="Proteomes" id="UP001589654"/>
    </source>
</evidence>
<comment type="cofactor">
    <cofactor evidence="1">
        <name>Mn(2+)</name>
        <dbReference type="ChEBI" id="CHEBI:29035"/>
    </cofactor>
</comment>
<keyword evidence="5" id="KW-0460">Magnesium</keyword>
<evidence type="ECO:0000256" key="3">
    <source>
        <dbReference type="ARBA" id="ARBA00022723"/>
    </source>
</evidence>
<dbReference type="PANTHER" id="PTHR12992:SF11">
    <property type="entry name" value="MITOCHONDRIAL COENZYME A DIPHOSPHATASE NUDT8"/>
    <property type="match status" value="1"/>
</dbReference>
<name>A0ABV5J522_9BACT</name>
<proteinExistence type="predicted"/>
<comment type="cofactor">
    <cofactor evidence="2">
        <name>Mg(2+)</name>
        <dbReference type="ChEBI" id="CHEBI:18420"/>
    </cofactor>
</comment>
<dbReference type="SUPFAM" id="SSF55811">
    <property type="entry name" value="Nudix"/>
    <property type="match status" value="1"/>
</dbReference>
<sequence length="183" mass="20737">MAPRPVDEARFSHPKGGKARIGAVMILLYPEQNRCMVPFIKRPVYEGVHSGQVAFPGGKWEETDQNLKETALRETEEEIGVKGKEIALIGRLSDLYIPPSNFLVSPYIGYIPYKPVFDPDPKEVSSIIHCDFDTLVDRANRKQKKLQLQSGYAVDAPYFDIHQEIVWGATAMMLGELMEVWEK</sequence>
<dbReference type="Gene3D" id="3.90.79.10">
    <property type="entry name" value="Nucleoside Triphosphate Pyrophosphohydrolase"/>
    <property type="match status" value="1"/>
</dbReference>
<keyword evidence="9" id="KW-1185">Reference proteome</keyword>
<feature type="domain" description="Nudix hydrolase" evidence="7">
    <location>
        <begin position="19"/>
        <end position="153"/>
    </location>
</feature>
<keyword evidence="6" id="KW-0464">Manganese</keyword>
<keyword evidence="4 8" id="KW-0378">Hydrolase</keyword>
<evidence type="ECO:0000256" key="6">
    <source>
        <dbReference type="ARBA" id="ARBA00023211"/>
    </source>
</evidence>
<evidence type="ECO:0000259" key="7">
    <source>
        <dbReference type="PROSITE" id="PS51462"/>
    </source>
</evidence>
<dbReference type="InterPro" id="IPR045121">
    <property type="entry name" value="CoAse"/>
</dbReference>
<dbReference type="Pfam" id="PF00293">
    <property type="entry name" value="NUDIX"/>
    <property type="match status" value="1"/>
</dbReference>
<evidence type="ECO:0000256" key="1">
    <source>
        <dbReference type="ARBA" id="ARBA00001936"/>
    </source>
</evidence>
<dbReference type="EMBL" id="JBHMEW010000039">
    <property type="protein sequence ID" value="MFB9211049.1"/>
    <property type="molecule type" value="Genomic_DNA"/>
</dbReference>
<evidence type="ECO:0000313" key="8">
    <source>
        <dbReference type="EMBL" id="MFB9211049.1"/>
    </source>
</evidence>
<dbReference type="PROSITE" id="PS51462">
    <property type="entry name" value="NUDIX"/>
    <property type="match status" value="1"/>
</dbReference>
<accession>A0ABV5J522</accession>
<dbReference type="EC" id="3.6.1.55" evidence="8"/>
<dbReference type="PANTHER" id="PTHR12992">
    <property type="entry name" value="NUDIX HYDROLASE"/>
    <property type="match status" value="1"/>
</dbReference>